<dbReference type="EMBL" id="UGQA01000006">
    <property type="protein sequence ID" value="STZ01761.1"/>
    <property type="molecule type" value="Genomic_DNA"/>
</dbReference>
<keyword evidence="6" id="KW-0814">Transposable element</keyword>
<protein>
    <recommendedName>
        <fullName evidence="6">Mutator family transposase</fullName>
    </recommendedName>
</protein>
<dbReference type="AlphaFoldDB" id="A0A378QM12"/>
<keyword evidence="3 6" id="KW-0815">Transposition</keyword>
<dbReference type="GO" id="GO:0003677">
    <property type="term" value="F:DNA binding"/>
    <property type="evidence" value="ECO:0007669"/>
    <property type="project" value="UniProtKB-UniRule"/>
</dbReference>
<evidence type="ECO:0000256" key="5">
    <source>
        <dbReference type="ARBA" id="ARBA00023172"/>
    </source>
</evidence>
<evidence type="ECO:0000256" key="1">
    <source>
        <dbReference type="ARBA" id="ARBA00002190"/>
    </source>
</evidence>
<comment type="similarity">
    <text evidence="2 6">Belongs to the transposase mutator family.</text>
</comment>
<organism evidence="7 8">
    <name type="scientific">Faucicola atlantae</name>
    <dbReference type="NCBI Taxonomy" id="34059"/>
    <lineage>
        <taxon>Bacteria</taxon>
        <taxon>Pseudomonadati</taxon>
        <taxon>Pseudomonadota</taxon>
        <taxon>Gammaproteobacteria</taxon>
        <taxon>Moraxellales</taxon>
        <taxon>Moraxellaceae</taxon>
        <taxon>Faucicola</taxon>
    </lineage>
</organism>
<accession>A0A378QM12</accession>
<dbReference type="NCBIfam" id="NF033543">
    <property type="entry name" value="transpos_IS256"/>
    <property type="match status" value="1"/>
</dbReference>
<proteinExistence type="inferred from homology"/>
<evidence type="ECO:0000313" key="8">
    <source>
        <dbReference type="Proteomes" id="UP000255193"/>
    </source>
</evidence>
<sequence length="271" mass="31043">MSNSGNITDSLIPQLKAWQSRPLDSVYPFVWLDAIHYKVKEEGRYVNKAVYTLLALNTEGRKELIGLYCSESEGANYWLSVLTDLHNRGVQDILIACVDGLKGFPEAIQAIFPNTEVQLCVIHQIRNSLRYVASRDQKAFMRDLKPVYKAVNKESAELALDELDRLWGNKYPAVIASWRDKWHLLSAYFKYPEAVRKPIYTTNAVEAVHRQFRKLTKTKGAFPNETSLLKLLYVGMLNASEKWTMPINNWGQTMMQLSIHFPGRLDAVMSL</sequence>
<comment type="function">
    <text evidence="1 6">Required for the transposition of the insertion element.</text>
</comment>
<dbReference type="InterPro" id="IPR001207">
    <property type="entry name" value="Transposase_mutator"/>
</dbReference>
<dbReference type="GO" id="GO:0006313">
    <property type="term" value="P:DNA transposition"/>
    <property type="evidence" value="ECO:0007669"/>
    <property type="project" value="UniProtKB-UniRule"/>
</dbReference>
<dbReference type="GO" id="GO:0004803">
    <property type="term" value="F:transposase activity"/>
    <property type="evidence" value="ECO:0007669"/>
    <property type="project" value="UniProtKB-UniRule"/>
</dbReference>
<reference evidence="7 8" key="1">
    <citation type="submission" date="2018-06" db="EMBL/GenBank/DDBJ databases">
        <authorList>
            <consortium name="Pathogen Informatics"/>
            <person name="Doyle S."/>
        </authorList>
    </citation>
    <scope>NUCLEOTIDE SEQUENCE [LARGE SCALE GENOMIC DNA]</scope>
    <source>
        <strain evidence="7 8">NCTC11091</strain>
    </source>
</reference>
<dbReference type="PANTHER" id="PTHR33217:SF8">
    <property type="entry name" value="MUTATOR FAMILY TRANSPOSASE"/>
    <property type="match status" value="1"/>
</dbReference>
<dbReference type="Proteomes" id="UP000255193">
    <property type="component" value="Unassembled WGS sequence"/>
</dbReference>
<evidence type="ECO:0000256" key="6">
    <source>
        <dbReference type="RuleBase" id="RU365089"/>
    </source>
</evidence>
<keyword evidence="4 6" id="KW-0238">DNA-binding</keyword>
<dbReference type="PANTHER" id="PTHR33217">
    <property type="entry name" value="TRANSPOSASE FOR INSERTION SEQUENCE ELEMENT IS1081"/>
    <property type="match status" value="1"/>
</dbReference>
<gene>
    <name evidence="7" type="ORF">NCTC11091_02234</name>
</gene>
<dbReference type="Pfam" id="PF00872">
    <property type="entry name" value="Transposase_mut"/>
    <property type="match status" value="1"/>
</dbReference>
<keyword evidence="5 6" id="KW-0233">DNA recombination</keyword>
<evidence type="ECO:0000313" key="7">
    <source>
        <dbReference type="EMBL" id="STZ01761.1"/>
    </source>
</evidence>
<evidence type="ECO:0000256" key="2">
    <source>
        <dbReference type="ARBA" id="ARBA00010961"/>
    </source>
</evidence>
<evidence type="ECO:0000256" key="3">
    <source>
        <dbReference type="ARBA" id="ARBA00022578"/>
    </source>
</evidence>
<evidence type="ECO:0000256" key="4">
    <source>
        <dbReference type="ARBA" id="ARBA00023125"/>
    </source>
</evidence>
<name>A0A378QM12_9GAMM</name>